<dbReference type="Pfam" id="PF08341">
    <property type="entry name" value="TED"/>
    <property type="match status" value="1"/>
</dbReference>
<dbReference type="InterPro" id="IPR013552">
    <property type="entry name" value="Thioester_dom"/>
</dbReference>
<keyword evidence="2" id="KW-0812">Transmembrane</keyword>
<feature type="region of interest" description="Disordered" evidence="1">
    <location>
        <begin position="320"/>
        <end position="370"/>
    </location>
</feature>
<protein>
    <submittedName>
        <fullName evidence="5">TQXA domain-containing protein</fullName>
    </submittedName>
</protein>
<feature type="signal peptide" evidence="3">
    <location>
        <begin position="1"/>
        <end position="36"/>
    </location>
</feature>
<accession>A0A2T0QE29</accession>
<keyword evidence="6" id="KW-1185">Reference proteome</keyword>
<feature type="chain" id="PRO_5015759154" evidence="3">
    <location>
        <begin position="37"/>
        <end position="409"/>
    </location>
</feature>
<evidence type="ECO:0000256" key="2">
    <source>
        <dbReference type="SAM" id="Phobius"/>
    </source>
</evidence>
<feature type="transmembrane region" description="Helical" evidence="2">
    <location>
        <begin position="374"/>
        <end position="395"/>
    </location>
</feature>
<evidence type="ECO:0000256" key="1">
    <source>
        <dbReference type="SAM" id="MobiDB-lite"/>
    </source>
</evidence>
<keyword evidence="2" id="KW-1133">Transmembrane helix</keyword>
<name>A0A2T0QE29_9ACTN</name>
<keyword evidence="3" id="KW-0732">Signal</keyword>
<proteinExistence type="predicted"/>
<comment type="caution">
    <text evidence="5">The sequence shown here is derived from an EMBL/GenBank/DDBJ whole genome shotgun (WGS) entry which is preliminary data.</text>
</comment>
<dbReference type="NCBIfam" id="TIGR03934">
    <property type="entry name" value="TQXA_dom"/>
    <property type="match status" value="1"/>
</dbReference>
<dbReference type="InterPro" id="IPR023849">
    <property type="entry name" value="TQXA_dom"/>
</dbReference>
<evidence type="ECO:0000313" key="6">
    <source>
        <dbReference type="Proteomes" id="UP000237846"/>
    </source>
</evidence>
<evidence type="ECO:0000256" key="3">
    <source>
        <dbReference type="SAM" id="SignalP"/>
    </source>
</evidence>
<gene>
    <name evidence="5" type="ORF">CLV72_101730</name>
</gene>
<dbReference type="Gene3D" id="1.10.150.480">
    <property type="match status" value="1"/>
</dbReference>
<feature type="compositionally biased region" description="Pro residues" evidence="1">
    <location>
        <begin position="325"/>
        <end position="361"/>
    </location>
</feature>
<feature type="region of interest" description="Disordered" evidence="1">
    <location>
        <begin position="35"/>
        <end position="56"/>
    </location>
</feature>
<reference evidence="5 6" key="1">
    <citation type="submission" date="2018-03" db="EMBL/GenBank/DDBJ databases">
        <title>Genomic Encyclopedia of Archaeal and Bacterial Type Strains, Phase II (KMG-II): from individual species to whole genera.</title>
        <authorList>
            <person name="Goeker M."/>
        </authorList>
    </citation>
    <scope>NUCLEOTIDE SEQUENCE [LARGE SCALE GENOMIC DNA]</scope>
    <source>
        <strain evidence="5 6">DSM 45601</strain>
    </source>
</reference>
<evidence type="ECO:0000259" key="4">
    <source>
        <dbReference type="Pfam" id="PF08341"/>
    </source>
</evidence>
<keyword evidence="2" id="KW-0472">Membrane</keyword>
<feature type="domain" description="Thioester" evidence="4">
    <location>
        <begin position="84"/>
        <end position="189"/>
    </location>
</feature>
<dbReference type="EMBL" id="PVZC01000001">
    <property type="protein sequence ID" value="PRY02130.1"/>
    <property type="molecule type" value="Genomic_DNA"/>
</dbReference>
<dbReference type="OrthoDB" id="2676146at2"/>
<evidence type="ECO:0000313" key="5">
    <source>
        <dbReference type="EMBL" id="PRY02130.1"/>
    </source>
</evidence>
<dbReference type="AlphaFoldDB" id="A0A2T0QE29"/>
<organism evidence="5 6">
    <name type="scientific">Allonocardiopsis opalescens</name>
    <dbReference type="NCBI Taxonomy" id="1144618"/>
    <lineage>
        <taxon>Bacteria</taxon>
        <taxon>Bacillati</taxon>
        <taxon>Actinomycetota</taxon>
        <taxon>Actinomycetes</taxon>
        <taxon>Streptosporangiales</taxon>
        <taxon>Allonocardiopsis</taxon>
    </lineage>
</organism>
<sequence length="409" mass="41345">MRSVSPRGGLRRVATTLAATATALFLGAGLAAPAMADEEPPPAGVTGDLLESTTPGTDVNFGGEADYATHLFQLELSDGTVVEAYCIDINQNTNTEVPYVEGSWGDHPQNPDFEANADRVHWILQNSYPTVDDLGAIAEAAGTDSLTLEQVIGATQAAIWHFADGRDLAEGNDAGVIALYEYLTGEANTGLPSGGEPTASLSITPATAEGTAGSDIGEFTVATTADEVPLTVEGAEGVEVIVDGAAASAVANGGTFAVRVPEGTEAGAATVSGEVSATANLGRIFRSANYDPNNEDTWTQTLILAQTTNITAQASVSVTWDDAPAPSPSPSPSDTPSPSPSPSDTPSETPSPTPSDTPAPPSDDDDLPVTGSQIGILAAVAALLIGGGGAAMMIARKRRAAAAGLDADS</sequence>
<dbReference type="Proteomes" id="UP000237846">
    <property type="component" value="Unassembled WGS sequence"/>
</dbReference>